<accession>A0ABX2A193</accession>
<evidence type="ECO:0000313" key="1">
    <source>
        <dbReference type="EMBL" id="NOV96622.1"/>
    </source>
</evidence>
<gene>
    <name evidence="1" type="ORF">HDG69_001175</name>
</gene>
<organism evidence="1 2">
    <name type="scientific">Isoptericola halotolerans</name>
    <dbReference type="NCBI Taxonomy" id="300560"/>
    <lineage>
        <taxon>Bacteria</taxon>
        <taxon>Bacillati</taxon>
        <taxon>Actinomycetota</taxon>
        <taxon>Actinomycetes</taxon>
        <taxon>Micrococcales</taxon>
        <taxon>Promicromonosporaceae</taxon>
        <taxon>Isoptericola</taxon>
    </lineage>
</organism>
<evidence type="ECO:0008006" key="3">
    <source>
        <dbReference type="Google" id="ProtNLM"/>
    </source>
</evidence>
<sequence>MMAFPFRKKSLVRRATEALGGGSKRSGSTAVRTGLVSLGTVAGVTALSAAVSAIRDRQDAHDQEDQDDRS</sequence>
<reference evidence="1 2" key="1">
    <citation type="submission" date="2020-05" db="EMBL/GenBank/DDBJ databases">
        <title>Genomic Encyclopedia of Type Strains, Phase III (KMG-III): the genomes of soil and plant-associated and newly described type strains.</title>
        <authorList>
            <person name="Whitman W."/>
        </authorList>
    </citation>
    <scope>NUCLEOTIDE SEQUENCE [LARGE SCALE GENOMIC DNA]</scope>
    <source>
        <strain evidence="1 2">KCTC 19046</strain>
    </source>
</reference>
<comment type="caution">
    <text evidence="1">The sequence shown here is derived from an EMBL/GenBank/DDBJ whole genome shotgun (WGS) entry which is preliminary data.</text>
</comment>
<dbReference type="RefSeq" id="WP_171782775.1">
    <property type="nucleotide sequence ID" value="NZ_BAAAML010000002.1"/>
</dbReference>
<keyword evidence="2" id="KW-1185">Reference proteome</keyword>
<dbReference type="EMBL" id="JABEZU010000001">
    <property type="protein sequence ID" value="NOV96622.1"/>
    <property type="molecule type" value="Genomic_DNA"/>
</dbReference>
<name>A0ABX2A193_9MICO</name>
<proteinExistence type="predicted"/>
<protein>
    <recommendedName>
        <fullName evidence="3">M23 family peptidase</fullName>
    </recommendedName>
</protein>
<dbReference type="Proteomes" id="UP000757540">
    <property type="component" value="Unassembled WGS sequence"/>
</dbReference>
<evidence type="ECO:0000313" key="2">
    <source>
        <dbReference type="Proteomes" id="UP000757540"/>
    </source>
</evidence>